<gene>
    <name evidence="1" type="ORF">HA039_01645</name>
</gene>
<dbReference type="InterPro" id="IPR049979">
    <property type="entry name" value="Cys_resp_CS_actino"/>
</dbReference>
<dbReference type="KEGG" id="slia:HA039_01645"/>
<dbReference type="EMBL" id="CP050177">
    <property type="protein sequence ID" value="QIQ01175.1"/>
    <property type="molecule type" value="Genomic_DNA"/>
</dbReference>
<dbReference type="RefSeq" id="WP_167022658.1">
    <property type="nucleotide sequence ID" value="NZ_CP050177.1"/>
</dbReference>
<reference evidence="1 2" key="1">
    <citation type="submission" date="2020-03" db="EMBL/GenBank/DDBJ databases">
        <title>A novel species.</title>
        <authorList>
            <person name="Gao J."/>
        </authorList>
    </citation>
    <scope>NUCLEOTIDE SEQUENCE [LARGE SCALE GENOMIC DNA]</scope>
    <source>
        <strain evidence="1 2">QMT-12</strain>
    </source>
</reference>
<dbReference type="AlphaFoldDB" id="A0A6G9GSH4"/>
<evidence type="ECO:0000313" key="2">
    <source>
        <dbReference type="Proteomes" id="UP000501179"/>
    </source>
</evidence>
<accession>A0A6G9GSH4</accession>
<keyword evidence="2" id="KW-1185">Reference proteome</keyword>
<name>A0A6G9GSH4_9ACTN</name>
<organism evidence="1 2">
    <name type="scientific">Streptomyces liangshanensis</name>
    <dbReference type="NCBI Taxonomy" id="2717324"/>
    <lineage>
        <taxon>Bacteria</taxon>
        <taxon>Bacillati</taxon>
        <taxon>Actinomycetota</taxon>
        <taxon>Actinomycetes</taxon>
        <taxon>Kitasatosporales</taxon>
        <taxon>Streptomycetaceae</taxon>
        <taxon>Streptomyces</taxon>
    </lineage>
</organism>
<dbReference type="NCBIfam" id="NF042934">
    <property type="entry name" value="cis_reg_atten"/>
    <property type="match status" value="1"/>
</dbReference>
<protein>
    <submittedName>
        <fullName evidence="1">Uncharacterized protein</fullName>
    </submittedName>
</protein>
<proteinExistence type="predicted"/>
<evidence type="ECO:0000313" key="1">
    <source>
        <dbReference type="EMBL" id="QIQ01175.1"/>
    </source>
</evidence>
<dbReference type="Proteomes" id="UP000501179">
    <property type="component" value="Chromosome"/>
</dbReference>
<sequence length="50" mass="5406">MRGRSGTRTAFAVTSHPRAVGMFSRRHIDLQRVAGALCPGHVNAAPRHTP</sequence>